<dbReference type="AlphaFoldDB" id="W5Y5Y1"/>
<feature type="active site" description="Nucleophile" evidence="6">
    <location>
        <position position="216"/>
    </location>
</feature>
<evidence type="ECO:0000313" key="10">
    <source>
        <dbReference type="Proteomes" id="UP000019222"/>
    </source>
</evidence>
<comment type="pathway">
    <text evidence="1 6">Cell wall biogenesis; peptidoglycan biosynthesis.</text>
</comment>
<dbReference type="Gene3D" id="2.40.440.10">
    <property type="entry name" value="L,D-transpeptidase catalytic domain-like"/>
    <property type="match status" value="1"/>
</dbReference>
<dbReference type="CDD" id="cd16913">
    <property type="entry name" value="YkuD_like"/>
    <property type="match status" value="1"/>
</dbReference>
<dbReference type="InterPro" id="IPR050979">
    <property type="entry name" value="LD-transpeptidase"/>
</dbReference>
<feature type="domain" description="L,D-TPase catalytic" evidence="8">
    <location>
        <begin position="131"/>
        <end position="240"/>
    </location>
</feature>
<protein>
    <recommendedName>
        <fullName evidence="8">L,D-TPase catalytic domain-containing protein</fullName>
    </recommendedName>
</protein>
<evidence type="ECO:0000313" key="9">
    <source>
        <dbReference type="EMBL" id="AHI21878.1"/>
    </source>
</evidence>
<dbReference type="GO" id="GO:0071972">
    <property type="term" value="F:peptidoglycan L,D-transpeptidase activity"/>
    <property type="evidence" value="ECO:0007669"/>
    <property type="project" value="TreeGrafter"/>
</dbReference>
<feature type="active site" description="Proton donor/acceptor" evidence="6">
    <location>
        <position position="205"/>
    </location>
</feature>
<dbReference type="GO" id="GO:0016740">
    <property type="term" value="F:transferase activity"/>
    <property type="evidence" value="ECO:0007669"/>
    <property type="project" value="UniProtKB-KW"/>
</dbReference>
<evidence type="ECO:0000256" key="1">
    <source>
        <dbReference type="ARBA" id="ARBA00004752"/>
    </source>
</evidence>
<sequence>MVGTTAAIASLLTLQPATASAQQAASSGFDIDSAVENLNQQSRENAWNTRNNLIAQAKASLPADQAAAAAETIDGTVNALFPGLIQERETAIAAAKAEAARQAAAQAEADRQAAAAQAAASFDRGPCPTWADACVDLNGGRSWLQSNGEVTYVAPSSAGAPSPETATPTGTFTVQYKVKDEVSRQFNNAPMPNSVYFTNQGHAFHSGAVGVLSHGCVHLNYADSEVFFNTLQPGDTVFIY</sequence>
<dbReference type="PANTHER" id="PTHR30582:SF33">
    <property type="entry name" value="EXPORTED PROTEIN"/>
    <property type="match status" value="1"/>
</dbReference>
<organism evidence="9 10">
    <name type="scientific">Corynebacterium vitaeruminis DSM 20294</name>
    <dbReference type="NCBI Taxonomy" id="1224164"/>
    <lineage>
        <taxon>Bacteria</taxon>
        <taxon>Bacillati</taxon>
        <taxon>Actinomycetota</taxon>
        <taxon>Actinomycetes</taxon>
        <taxon>Mycobacteriales</taxon>
        <taxon>Corynebacteriaceae</taxon>
        <taxon>Corynebacterium</taxon>
    </lineage>
</organism>
<dbReference type="GO" id="GO:0005576">
    <property type="term" value="C:extracellular region"/>
    <property type="evidence" value="ECO:0007669"/>
    <property type="project" value="TreeGrafter"/>
</dbReference>
<keyword evidence="3 6" id="KW-0133">Cell shape</keyword>
<proteinExistence type="predicted"/>
<dbReference type="EMBL" id="CP004353">
    <property type="protein sequence ID" value="AHI21878.1"/>
    <property type="molecule type" value="Genomic_DNA"/>
</dbReference>
<dbReference type="PROSITE" id="PS52029">
    <property type="entry name" value="LD_TPASE"/>
    <property type="match status" value="1"/>
</dbReference>
<evidence type="ECO:0000256" key="3">
    <source>
        <dbReference type="ARBA" id="ARBA00022960"/>
    </source>
</evidence>
<keyword evidence="5 6" id="KW-0961">Cell wall biogenesis/degradation</keyword>
<dbReference type="InterPro" id="IPR005490">
    <property type="entry name" value="LD_TPept_cat_dom"/>
</dbReference>
<dbReference type="SUPFAM" id="SSF141523">
    <property type="entry name" value="L,D-transpeptidase catalytic domain-like"/>
    <property type="match status" value="1"/>
</dbReference>
<dbReference type="PATRIC" id="fig|1224164.3.peg.479"/>
<dbReference type="eggNOG" id="COG1376">
    <property type="taxonomic scope" value="Bacteria"/>
</dbReference>
<evidence type="ECO:0000256" key="2">
    <source>
        <dbReference type="ARBA" id="ARBA00022679"/>
    </source>
</evidence>
<dbReference type="UniPathway" id="UPA00219"/>
<dbReference type="GO" id="GO:0018104">
    <property type="term" value="P:peptidoglycan-protein cross-linking"/>
    <property type="evidence" value="ECO:0007669"/>
    <property type="project" value="TreeGrafter"/>
</dbReference>
<evidence type="ECO:0000259" key="8">
    <source>
        <dbReference type="PROSITE" id="PS52029"/>
    </source>
</evidence>
<dbReference type="InterPro" id="IPR038063">
    <property type="entry name" value="Transpep_catalytic_dom"/>
</dbReference>
<dbReference type="KEGG" id="cvt:B843_02430"/>
<feature type="signal peptide" evidence="7">
    <location>
        <begin position="1"/>
        <end position="21"/>
    </location>
</feature>
<dbReference type="GO" id="GO:0071555">
    <property type="term" value="P:cell wall organization"/>
    <property type="evidence" value="ECO:0007669"/>
    <property type="project" value="UniProtKB-UniRule"/>
</dbReference>
<dbReference type="Pfam" id="PF03734">
    <property type="entry name" value="YkuD"/>
    <property type="match status" value="1"/>
</dbReference>
<name>W5Y5Y1_9CORY</name>
<reference evidence="9 10" key="1">
    <citation type="submission" date="2013-02" db="EMBL/GenBank/DDBJ databases">
        <title>The complete genome sequence of Corynebacterium vitaeruminis DSM 20294.</title>
        <authorList>
            <person name="Ruckert C."/>
            <person name="Albersmeier A."/>
            <person name="Kalinowski J."/>
        </authorList>
    </citation>
    <scope>NUCLEOTIDE SEQUENCE [LARGE SCALE GENOMIC DNA]</scope>
    <source>
        <strain evidence="10">ATCC 10234</strain>
    </source>
</reference>
<dbReference type="STRING" id="1224164.B843_02430"/>
<keyword evidence="10" id="KW-1185">Reference proteome</keyword>
<accession>W5Y5Y1</accession>
<keyword evidence="2" id="KW-0808">Transferase</keyword>
<gene>
    <name evidence="9" type="ORF">B843_02430</name>
</gene>
<evidence type="ECO:0000256" key="6">
    <source>
        <dbReference type="PROSITE-ProRule" id="PRU01373"/>
    </source>
</evidence>
<keyword evidence="7" id="KW-0732">Signal</keyword>
<feature type="chain" id="PRO_5004874478" description="L,D-TPase catalytic domain-containing protein" evidence="7">
    <location>
        <begin position="22"/>
        <end position="240"/>
    </location>
</feature>
<evidence type="ECO:0000256" key="7">
    <source>
        <dbReference type="SAM" id="SignalP"/>
    </source>
</evidence>
<dbReference type="Proteomes" id="UP000019222">
    <property type="component" value="Chromosome"/>
</dbReference>
<dbReference type="PANTHER" id="PTHR30582">
    <property type="entry name" value="L,D-TRANSPEPTIDASE"/>
    <property type="match status" value="1"/>
</dbReference>
<dbReference type="GO" id="GO:0008360">
    <property type="term" value="P:regulation of cell shape"/>
    <property type="evidence" value="ECO:0007669"/>
    <property type="project" value="UniProtKB-UniRule"/>
</dbReference>
<keyword evidence="4 6" id="KW-0573">Peptidoglycan synthesis</keyword>
<evidence type="ECO:0000256" key="4">
    <source>
        <dbReference type="ARBA" id="ARBA00022984"/>
    </source>
</evidence>
<evidence type="ECO:0000256" key="5">
    <source>
        <dbReference type="ARBA" id="ARBA00023316"/>
    </source>
</evidence>
<dbReference type="HOGENOM" id="CLU_084709_0_0_11"/>